<evidence type="ECO:0000256" key="6">
    <source>
        <dbReference type="SAM" id="Phobius"/>
    </source>
</evidence>
<keyword evidence="3 6" id="KW-1133">Transmembrane helix</keyword>
<feature type="domain" description="G-protein coupled receptors family 3 profile" evidence="7">
    <location>
        <begin position="1"/>
        <end position="126"/>
    </location>
</feature>
<dbReference type="AlphaFoldDB" id="A0A0L8FPT1"/>
<dbReference type="GO" id="GO:0004930">
    <property type="term" value="F:G protein-coupled receptor activity"/>
    <property type="evidence" value="ECO:0007669"/>
    <property type="project" value="InterPro"/>
</dbReference>
<dbReference type="OrthoDB" id="425344at2759"/>
<comment type="subcellular location">
    <subcellularLocation>
        <location evidence="1">Membrane</location>
        <topology evidence="1">Multi-pass membrane protein</topology>
    </subcellularLocation>
</comment>
<feature type="transmembrane region" description="Helical" evidence="6">
    <location>
        <begin position="69"/>
        <end position="91"/>
    </location>
</feature>
<dbReference type="PANTHER" id="PTHR24060">
    <property type="entry name" value="METABOTROPIC GLUTAMATE RECEPTOR"/>
    <property type="match status" value="1"/>
</dbReference>
<organism evidence="8">
    <name type="scientific">Octopus bimaculoides</name>
    <name type="common">California two-spotted octopus</name>
    <dbReference type="NCBI Taxonomy" id="37653"/>
    <lineage>
        <taxon>Eukaryota</taxon>
        <taxon>Metazoa</taxon>
        <taxon>Spiralia</taxon>
        <taxon>Lophotrochozoa</taxon>
        <taxon>Mollusca</taxon>
        <taxon>Cephalopoda</taxon>
        <taxon>Coleoidea</taxon>
        <taxon>Octopodiformes</taxon>
        <taxon>Octopoda</taxon>
        <taxon>Incirrata</taxon>
        <taxon>Octopodidae</taxon>
        <taxon>Octopus</taxon>
    </lineage>
</organism>
<name>A0A0L8FPT1_OCTBM</name>
<reference evidence="8" key="1">
    <citation type="submission" date="2015-07" db="EMBL/GenBank/DDBJ databases">
        <title>MeaNS - Measles Nucleotide Surveillance Program.</title>
        <authorList>
            <person name="Tran T."/>
            <person name="Druce J."/>
        </authorList>
    </citation>
    <scope>NUCLEOTIDE SEQUENCE</scope>
    <source>
        <strain evidence="8">UCB-OBI-ISO-001</strain>
        <tissue evidence="8">Gonad</tissue>
    </source>
</reference>
<evidence type="ECO:0000256" key="1">
    <source>
        <dbReference type="ARBA" id="ARBA00004141"/>
    </source>
</evidence>
<proteinExistence type="predicted"/>
<feature type="transmembrane region" description="Helical" evidence="6">
    <location>
        <begin position="97"/>
        <end position="120"/>
    </location>
</feature>
<dbReference type="PROSITE" id="PS50259">
    <property type="entry name" value="G_PROTEIN_RECEP_F3_4"/>
    <property type="match status" value="1"/>
</dbReference>
<dbReference type="EMBL" id="KQ427805">
    <property type="protein sequence ID" value="KOF66694.1"/>
    <property type="molecule type" value="Genomic_DNA"/>
</dbReference>
<evidence type="ECO:0000256" key="5">
    <source>
        <dbReference type="ARBA" id="ARBA00023180"/>
    </source>
</evidence>
<keyword evidence="5" id="KW-0325">Glycoprotein</keyword>
<protein>
    <recommendedName>
        <fullName evidence="7">G-protein coupled receptors family 3 profile domain-containing protein</fullName>
    </recommendedName>
</protein>
<dbReference type="InterPro" id="IPR050726">
    <property type="entry name" value="mGluR"/>
</dbReference>
<dbReference type="PRINTS" id="PR00248">
    <property type="entry name" value="GPCRMGR"/>
</dbReference>
<dbReference type="GO" id="GO:0016020">
    <property type="term" value="C:membrane"/>
    <property type="evidence" value="ECO:0007669"/>
    <property type="project" value="UniProtKB-SubCell"/>
</dbReference>
<feature type="non-terminal residue" evidence="8">
    <location>
        <position position="1"/>
    </location>
</feature>
<gene>
    <name evidence="8" type="ORF">OCBIM_22011612mg</name>
</gene>
<keyword evidence="4 6" id="KW-0472">Membrane</keyword>
<evidence type="ECO:0000256" key="4">
    <source>
        <dbReference type="ARBA" id="ARBA00023136"/>
    </source>
</evidence>
<evidence type="ECO:0000313" key="8">
    <source>
        <dbReference type="EMBL" id="KOF66694.1"/>
    </source>
</evidence>
<evidence type="ECO:0000259" key="7">
    <source>
        <dbReference type="PROSITE" id="PS50259"/>
    </source>
</evidence>
<accession>A0A0L8FPT1</accession>
<dbReference type="InterPro" id="IPR000337">
    <property type="entry name" value="GPCR_3"/>
</dbReference>
<dbReference type="CDD" id="cd13953">
    <property type="entry name" value="7tm_classC_mGluR-like"/>
    <property type="match status" value="1"/>
</dbReference>
<keyword evidence="2 6" id="KW-0812">Transmembrane</keyword>
<evidence type="ECO:0000256" key="3">
    <source>
        <dbReference type="ARBA" id="ARBA00022989"/>
    </source>
</evidence>
<feature type="transmembrane region" description="Helical" evidence="6">
    <location>
        <begin position="38"/>
        <end position="57"/>
    </location>
</feature>
<dbReference type="InterPro" id="IPR017978">
    <property type="entry name" value="GPCR_3_C"/>
</dbReference>
<dbReference type="Pfam" id="PF00003">
    <property type="entry name" value="7tm_3"/>
    <property type="match status" value="1"/>
</dbReference>
<evidence type="ECO:0000256" key="2">
    <source>
        <dbReference type="ARBA" id="ARBA00022692"/>
    </source>
</evidence>
<sequence length="242" mass="26549">VVLLAIVTVTSPPSVKMGMPVRTAKFVEMYCNMSPEGLILPLSFNLLLVIICAYYAFRSRKLPDNFNESRYIAFCVDTTLLVWLSFLPTYFLTSRAYYKVLIMSSALIINATVTLICLFVTKVYALYKYRSEYQRNLLQEQELFRVIRSIASESLDLRSAAGSAHGNSSGALGVSNRSIIGVGVGSGGGSSSMSNRVCHKKRLGAVGTLAQSQSCNNLLQHHLDVLPLNNASLCKSDSNIKT</sequence>